<dbReference type="EMBL" id="JBHFNT010000245">
    <property type="protein sequence ID" value="MFB2838265.1"/>
    <property type="molecule type" value="Genomic_DNA"/>
</dbReference>
<name>A0ABV4WT46_9CYAN</name>
<keyword evidence="2" id="KW-1185">Reference proteome</keyword>
<accession>A0ABV4WT46</accession>
<protein>
    <submittedName>
        <fullName evidence="1">Uncharacterized protein</fullName>
    </submittedName>
</protein>
<evidence type="ECO:0000313" key="1">
    <source>
        <dbReference type="EMBL" id="MFB2838265.1"/>
    </source>
</evidence>
<gene>
    <name evidence="1" type="ORF">ACE1CA_27550</name>
</gene>
<organism evidence="1 2">
    <name type="scientific">Floridaenema evergladense BLCC-F167</name>
    <dbReference type="NCBI Taxonomy" id="3153639"/>
    <lineage>
        <taxon>Bacteria</taxon>
        <taxon>Bacillati</taxon>
        <taxon>Cyanobacteriota</taxon>
        <taxon>Cyanophyceae</taxon>
        <taxon>Oscillatoriophycideae</taxon>
        <taxon>Aerosakkonematales</taxon>
        <taxon>Aerosakkonemataceae</taxon>
        <taxon>Floridanema</taxon>
        <taxon>Floridanema evergladense</taxon>
    </lineage>
</organism>
<sequence>MSMEHKAFVFDYDAFTSEFSSTLETALITNNTEKLVSFIEQNIDFLKDPYEGEPLDNNWQSMLEIDDPQQCGDFAITKFYDPQNDVGLGYSWEKIQNILKEEFGIPWIIFGDSFVANKNYFDPGKMGSYFQSPTLVKQNLSLIKDLLEQKPQYFSVLEGVIKMLQNALAQNLGLYVAF</sequence>
<dbReference type="Proteomes" id="UP001576780">
    <property type="component" value="Unassembled WGS sequence"/>
</dbReference>
<proteinExistence type="predicted"/>
<reference evidence="1 2" key="1">
    <citation type="submission" date="2024-09" db="EMBL/GenBank/DDBJ databases">
        <title>Floridaenema gen nov. (Aerosakkonemataceae, Aerosakkonematales ord. nov., Cyanobacteria) from benthic tropical and subtropical fresh waters, with the description of four new species.</title>
        <authorList>
            <person name="Moretto J.A."/>
            <person name="Berthold D.E."/>
            <person name="Lefler F.W."/>
            <person name="Huang I.-S."/>
            <person name="Laughinghouse H. IV."/>
        </authorList>
    </citation>
    <scope>NUCLEOTIDE SEQUENCE [LARGE SCALE GENOMIC DNA]</scope>
    <source>
        <strain evidence="1 2">BLCC-F167</strain>
    </source>
</reference>
<evidence type="ECO:0000313" key="2">
    <source>
        <dbReference type="Proteomes" id="UP001576780"/>
    </source>
</evidence>
<comment type="caution">
    <text evidence="1">The sequence shown here is derived from an EMBL/GenBank/DDBJ whole genome shotgun (WGS) entry which is preliminary data.</text>
</comment>